<keyword evidence="1" id="KW-0808">Transferase</keyword>
<protein>
    <submittedName>
        <fullName evidence="1">Methyltransferase type 12</fullName>
    </submittedName>
</protein>
<accession>A0A246JZS4</accession>
<dbReference type="RefSeq" id="WP_088439191.1">
    <property type="nucleotide sequence ID" value="NZ_BMMC01000015.1"/>
</dbReference>
<keyword evidence="2" id="KW-1185">Reference proteome</keyword>
<name>A0A246JZS4_9SPHN</name>
<dbReference type="Gene3D" id="3.40.50.150">
    <property type="entry name" value="Vaccinia Virus protein VP39"/>
    <property type="match status" value="1"/>
</dbReference>
<dbReference type="GO" id="GO:0032259">
    <property type="term" value="P:methylation"/>
    <property type="evidence" value="ECO:0007669"/>
    <property type="project" value="UniProtKB-KW"/>
</dbReference>
<reference evidence="1 2" key="1">
    <citation type="journal article" date="2010" name="Int. J. Syst. Evol. Microbiol.">
        <title>Sphingopyxis bauzanensis sp. nov., a psychrophilic bacterium isolated from soil.</title>
        <authorList>
            <person name="Zhang D.C."/>
            <person name="Liu H.C."/>
            <person name="Xin Y.H."/>
            <person name="Zhou Y.G."/>
            <person name="Schinner F."/>
            <person name="Margesin R."/>
        </authorList>
    </citation>
    <scope>NUCLEOTIDE SEQUENCE [LARGE SCALE GENOMIC DNA]</scope>
    <source>
        <strain evidence="1 2">DSM 22271</strain>
    </source>
</reference>
<dbReference type="GO" id="GO:0008168">
    <property type="term" value="F:methyltransferase activity"/>
    <property type="evidence" value="ECO:0007669"/>
    <property type="project" value="UniProtKB-KW"/>
</dbReference>
<organism evidence="1 2">
    <name type="scientific">Sphingopyxis bauzanensis</name>
    <dbReference type="NCBI Taxonomy" id="651663"/>
    <lineage>
        <taxon>Bacteria</taxon>
        <taxon>Pseudomonadati</taxon>
        <taxon>Pseudomonadota</taxon>
        <taxon>Alphaproteobacteria</taxon>
        <taxon>Sphingomonadales</taxon>
        <taxon>Sphingomonadaceae</taxon>
        <taxon>Sphingopyxis</taxon>
    </lineage>
</organism>
<dbReference type="OrthoDB" id="9787738at2"/>
<sequence>MSIPSDLLTEFVARYPAQPATAFLRSIEIQRFADAIAPDGLGLDLGCGDGILTDILFREAGVVPRLVGVDIDPLETTAAAQYDFYERIHTVPAQAIPEPDASFDYVISNSVLEHIPDLEGVIAEVGRLLKPGGQFWFTVPGPGFRANLSGSIVPGASHEAYLAELDKRLAHFHYLSETDWHDICERNGLAVDSIEGYLDRGETRRWETLSRMTGGLLHSLTGGRSRPIEIQRRLKLRDLQNHMAMPRPIAVALAKAIAMGVRPDTVDVPPSCLLVTGHRQRVQG</sequence>
<dbReference type="CDD" id="cd02440">
    <property type="entry name" value="AdoMet_MTases"/>
    <property type="match status" value="1"/>
</dbReference>
<dbReference type="PANTHER" id="PTHR43861">
    <property type="entry name" value="TRANS-ACONITATE 2-METHYLTRANSFERASE-RELATED"/>
    <property type="match status" value="1"/>
</dbReference>
<evidence type="ECO:0000313" key="2">
    <source>
        <dbReference type="Proteomes" id="UP000197361"/>
    </source>
</evidence>
<proteinExistence type="predicted"/>
<dbReference type="Pfam" id="PF13489">
    <property type="entry name" value="Methyltransf_23"/>
    <property type="match status" value="1"/>
</dbReference>
<dbReference type="EMBL" id="NISK01000001">
    <property type="protein sequence ID" value="OWQ98769.1"/>
    <property type="molecule type" value="Genomic_DNA"/>
</dbReference>
<comment type="caution">
    <text evidence="1">The sequence shown here is derived from an EMBL/GenBank/DDBJ whole genome shotgun (WGS) entry which is preliminary data.</text>
</comment>
<dbReference type="InterPro" id="IPR029063">
    <property type="entry name" value="SAM-dependent_MTases_sf"/>
</dbReference>
<keyword evidence="1" id="KW-0489">Methyltransferase</keyword>
<dbReference type="Proteomes" id="UP000197361">
    <property type="component" value="Unassembled WGS sequence"/>
</dbReference>
<dbReference type="SUPFAM" id="SSF53335">
    <property type="entry name" value="S-adenosyl-L-methionine-dependent methyltransferases"/>
    <property type="match status" value="1"/>
</dbReference>
<evidence type="ECO:0000313" key="1">
    <source>
        <dbReference type="EMBL" id="OWQ98769.1"/>
    </source>
</evidence>
<gene>
    <name evidence="1" type="ORF">CDQ92_00705</name>
</gene>
<dbReference type="AlphaFoldDB" id="A0A246JZS4"/>